<comment type="caution">
    <text evidence="3">The sequence shown here is derived from an EMBL/GenBank/DDBJ whole genome shotgun (WGS) entry which is preliminary data.</text>
</comment>
<dbReference type="InterPro" id="IPR037185">
    <property type="entry name" value="EmrE-like"/>
</dbReference>
<dbReference type="RefSeq" id="WP_107034735.1">
    <property type="nucleotide sequence ID" value="NZ_CAOLHR010000013.1"/>
</dbReference>
<feature type="transmembrane region" description="Helical" evidence="1">
    <location>
        <begin position="239"/>
        <end position="261"/>
    </location>
</feature>
<proteinExistence type="predicted"/>
<feature type="transmembrane region" description="Helical" evidence="1">
    <location>
        <begin position="183"/>
        <end position="200"/>
    </location>
</feature>
<keyword evidence="4" id="KW-1185">Reference proteome</keyword>
<feature type="transmembrane region" description="Helical" evidence="1">
    <location>
        <begin position="212"/>
        <end position="233"/>
    </location>
</feature>
<accession>A0A2V1J299</accession>
<keyword evidence="1" id="KW-1133">Transmembrane helix</keyword>
<feature type="transmembrane region" description="Helical" evidence="1">
    <location>
        <begin position="151"/>
        <end position="168"/>
    </location>
</feature>
<name>A0A2V1J299_9BACT</name>
<sequence>MWVALALISATCLGFYDVMKKLSVRGNDVLTVLMLNTVFGAVLMSPILVGGIATGECSISSPAAHGMIIIKSFIVLGSWILGYFAVKHLPLTIQGPINASRPVMVLVGAVAVYGEQLNLLQWAGISLGFLSLYMISRISASEGISLRSSRWLWMAVGAALLGAVSALYDKYLLRHFRPLDVQAWYSFYQCIIMSCALMAVRRWSSSSHSVFSWRWTIPLISIFLTVADIAYFYSLSLDGAMISVVSMIRRGSVVIPFIYGAVMLREKNFKAKAADLCILMVSLGLLVLGSTVAK</sequence>
<feature type="domain" description="EamA" evidence="2">
    <location>
        <begin position="2"/>
        <end position="136"/>
    </location>
</feature>
<keyword evidence="1" id="KW-0472">Membrane</keyword>
<dbReference type="GeneID" id="93424198"/>
<evidence type="ECO:0000256" key="1">
    <source>
        <dbReference type="SAM" id="Phobius"/>
    </source>
</evidence>
<dbReference type="PANTHER" id="PTHR22911">
    <property type="entry name" value="ACYL-MALONYL CONDENSING ENZYME-RELATED"/>
    <property type="match status" value="1"/>
</dbReference>
<dbReference type="InterPro" id="IPR000620">
    <property type="entry name" value="EamA_dom"/>
</dbReference>
<evidence type="ECO:0000259" key="2">
    <source>
        <dbReference type="Pfam" id="PF00892"/>
    </source>
</evidence>
<dbReference type="Proteomes" id="UP000244925">
    <property type="component" value="Unassembled WGS sequence"/>
</dbReference>
<reference evidence="4" key="1">
    <citation type="submission" date="2018-02" db="EMBL/GenBank/DDBJ databases">
        <authorList>
            <person name="Clavel T."/>
            <person name="Strowig T."/>
        </authorList>
    </citation>
    <scope>NUCLEOTIDE SEQUENCE [LARGE SCALE GENOMIC DNA]</scope>
    <source>
        <strain evidence="4">DSM 100764</strain>
    </source>
</reference>
<dbReference type="GO" id="GO:0016020">
    <property type="term" value="C:membrane"/>
    <property type="evidence" value="ECO:0007669"/>
    <property type="project" value="InterPro"/>
</dbReference>
<evidence type="ECO:0000313" key="3">
    <source>
        <dbReference type="EMBL" id="PWB09683.1"/>
    </source>
</evidence>
<feature type="transmembrane region" description="Helical" evidence="1">
    <location>
        <begin position="119"/>
        <end position="139"/>
    </location>
</feature>
<dbReference type="SUPFAM" id="SSF103481">
    <property type="entry name" value="Multidrug resistance efflux transporter EmrE"/>
    <property type="match status" value="1"/>
</dbReference>
<organism evidence="3 4">
    <name type="scientific">Paramuribaculum intestinale</name>
    <dbReference type="NCBI Taxonomy" id="2094151"/>
    <lineage>
        <taxon>Bacteria</taxon>
        <taxon>Pseudomonadati</taxon>
        <taxon>Bacteroidota</taxon>
        <taxon>Bacteroidia</taxon>
        <taxon>Bacteroidales</taxon>
        <taxon>Muribaculaceae</taxon>
        <taxon>Paramuribaculum</taxon>
    </lineage>
</organism>
<gene>
    <name evidence="3" type="ORF">C5O25_00295</name>
</gene>
<dbReference type="AlphaFoldDB" id="A0A2V1J299"/>
<dbReference type="PANTHER" id="PTHR22911:SF137">
    <property type="entry name" value="SOLUTE CARRIER FAMILY 35 MEMBER G2-RELATED"/>
    <property type="match status" value="1"/>
</dbReference>
<feature type="transmembrane region" description="Helical" evidence="1">
    <location>
        <begin position="273"/>
        <end position="293"/>
    </location>
</feature>
<protein>
    <submittedName>
        <fullName evidence="3">EamA family transporter</fullName>
    </submittedName>
</protein>
<feature type="transmembrane region" description="Helical" evidence="1">
    <location>
        <begin position="30"/>
        <end position="54"/>
    </location>
</feature>
<evidence type="ECO:0000313" key="4">
    <source>
        <dbReference type="Proteomes" id="UP000244925"/>
    </source>
</evidence>
<dbReference type="EMBL" id="PUBV01000001">
    <property type="protein sequence ID" value="PWB09683.1"/>
    <property type="molecule type" value="Genomic_DNA"/>
</dbReference>
<keyword evidence="1" id="KW-0812">Transmembrane</keyword>
<dbReference type="Pfam" id="PF00892">
    <property type="entry name" value="EamA"/>
    <property type="match status" value="1"/>
</dbReference>
<feature type="transmembrane region" description="Helical" evidence="1">
    <location>
        <begin position="66"/>
        <end position="86"/>
    </location>
</feature>